<dbReference type="InterPro" id="IPR011250">
    <property type="entry name" value="OMP/PagP_B-barrel"/>
</dbReference>
<evidence type="ECO:0008006" key="2">
    <source>
        <dbReference type="Google" id="ProtNLM"/>
    </source>
</evidence>
<dbReference type="EMBL" id="BARS01032250">
    <property type="protein sequence ID" value="GAG26898.1"/>
    <property type="molecule type" value="Genomic_DNA"/>
</dbReference>
<name>X0WQT9_9ZZZZ</name>
<protein>
    <recommendedName>
        <fullName evidence="2">Outer membrane protein beta-barrel domain-containing protein</fullName>
    </recommendedName>
</protein>
<evidence type="ECO:0000313" key="1">
    <source>
        <dbReference type="EMBL" id="GAG26898.1"/>
    </source>
</evidence>
<gene>
    <name evidence="1" type="ORF">S01H1_50081</name>
</gene>
<accession>X0WQT9</accession>
<sequence length="130" mass="14367">YNVINNVRLFITPKIGIYDNFIDSTFQARARYGSGAYVDGTVDVTGYPNFPANGSSNGVAFLTQIDIGADWQFSRNWSARAGYRVVALTGVGLADEQFPQYMCDTPEMANPQHYSSLVLHGMFLGATYNF</sequence>
<dbReference type="AlphaFoldDB" id="X0WQT9"/>
<proteinExistence type="predicted"/>
<reference evidence="1" key="1">
    <citation type="journal article" date="2014" name="Front. Microbiol.">
        <title>High frequency of phylogenetically diverse reductive dehalogenase-homologous genes in deep subseafloor sedimentary metagenomes.</title>
        <authorList>
            <person name="Kawai M."/>
            <person name="Futagami T."/>
            <person name="Toyoda A."/>
            <person name="Takaki Y."/>
            <person name="Nishi S."/>
            <person name="Hori S."/>
            <person name="Arai W."/>
            <person name="Tsubouchi T."/>
            <person name="Morono Y."/>
            <person name="Uchiyama I."/>
            <person name="Ito T."/>
            <person name="Fujiyama A."/>
            <person name="Inagaki F."/>
            <person name="Takami H."/>
        </authorList>
    </citation>
    <scope>NUCLEOTIDE SEQUENCE</scope>
    <source>
        <strain evidence="1">Expedition CK06-06</strain>
    </source>
</reference>
<feature type="non-terminal residue" evidence="1">
    <location>
        <position position="1"/>
    </location>
</feature>
<organism evidence="1">
    <name type="scientific">marine sediment metagenome</name>
    <dbReference type="NCBI Taxonomy" id="412755"/>
    <lineage>
        <taxon>unclassified sequences</taxon>
        <taxon>metagenomes</taxon>
        <taxon>ecological metagenomes</taxon>
    </lineage>
</organism>
<dbReference type="SUPFAM" id="SSF56925">
    <property type="entry name" value="OMPA-like"/>
    <property type="match status" value="1"/>
</dbReference>
<dbReference type="Gene3D" id="2.40.160.20">
    <property type="match status" value="1"/>
</dbReference>
<comment type="caution">
    <text evidence="1">The sequence shown here is derived from an EMBL/GenBank/DDBJ whole genome shotgun (WGS) entry which is preliminary data.</text>
</comment>